<dbReference type="CDD" id="cd00590">
    <property type="entry name" value="RRM_SF"/>
    <property type="match status" value="1"/>
</dbReference>
<dbReference type="PROSITE" id="PS50304">
    <property type="entry name" value="TUDOR"/>
    <property type="match status" value="2"/>
</dbReference>
<evidence type="ECO:0000313" key="4">
    <source>
        <dbReference type="Proteomes" id="UP000291343"/>
    </source>
</evidence>
<feature type="domain" description="Tudor" evidence="2">
    <location>
        <begin position="290"/>
        <end position="344"/>
    </location>
</feature>
<feature type="domain" description="Tudor" evidence="2">
    <location>
        <begin position="512"/>
        <end position="566"/>
    </location>
</feature>
<feature type="region of interest" description="Disordered" evidence="1">
    <location>
        <begin position="388"/>
        <end position="437"/>
    </location>
</feature>
<dbReference type="AlphaFoldDB" id="A0A482XNW7"/>
<sequence length="606" mass="68632">MDPSLGARRRTRPVFEARRSFSANMPRVPSSVLLQVSRIPPEMSMLELRNIFSECGRPTIHIDVIVEYGSLSEAVSATRNFNKRPPYYFDVAHVNRDELRHHRFFNEPTSVDNSWYRNVSEVWEQTHPGAAVNLRNLSVTVGDRNLSGERWRGGRMQGKENARQSEHYTHNDQKPRSTKPGPKKFEYNEPEKKANRYEKPRNQFGRNRESLLNPTTTACAITPSPSPLNPSPPTPKSPYFEEGETYEVIIQDSVDDTDFFATKVALLKDIEKLQSELNSQISDSFQQLENVAVKSKCVAKYDGQWYRAIIRNLEPLKVLYIDYGNEAVCELTNIKDLPARFKQMPLLTVRIRLPNAASSEQRTAMADGPIKLRVAKKEGNHWLVDFAESERPTSSNAQLEEPSSSDAQVEQPSTSAQVENAPSATIEPDDRPLVSNGSTEHREVIINERPTPAPCNIQSRAEPGMVRHVTIPTAESATDFYVTMVDDLPALDGLVEELKKRVSDASPGFKQQPQIDDWCCKKYDNVWTRARIVSLEPLQVIYVDYGNNEEATVDQLKVLPADLTSVPDFAIKVYLPDITLEEASAVSIKIRFLHQNIQGRWIVDRA</sequence>
<dbReference type="Gene3D" id="2.30.30.140">
    <property type="match status" value="2"/>
</dbReference>
<accession>A0A482XNW7</accession>
<gene>
    <name evidence="3" type="ORF">LSTR_LSTR009795</name>
</gene>
<evidence type="ECO:0000259" key="2">
    <source>
        <dbReference type="PROSITE" id="PS50304"/>
    </source>
</evidence>
<dbReference type="PANTHER" id="PTHR22948:SF29">
    <property type="entry name" value="FI02030P-RELATED"/>
    <property type="match status" value="1"/>
</dbReference>
<protein>
    <recommendedName>
        <fullName evidence="2">Tudor domain-containing protein</fullName>
    </recommendedName>
</protein>
<dbReference type="OrthoDB" id="6600247at2759"/>
<dbReference type="InterPro" id="IPR002999">
    <property type="entry name" value="Tudor"/>
</dbReference>
<keyword evidence="4" id="KW-1185">Reference proteome</keyword>
<dbReference type="SUPFAM" id="SSF63748">
    <property type="entry name" value="Tudor/PWWP/MBT"/>
    <property type="match status" value="2"/>
</dbReference>
<reference evidence="3 4" key="1">
    <citation type="journal article" date="2017" name="Gigascience">
        <title>Genome sequence of the small brown planthopper, Laodelphax striatellus.</title>
        <authorList>
            <person name="Zhu J."/>
            <person name="Jiang F."/>
            <person name="Wang X."/>
            <person name="Yang P."/>
            <person name="Bao Y."/>
            <person name="Zhao W."/>
            <person name="Wang W."/>
            <person name="Lu H."/>
            <person name="Wang Q."/>
            <person name="Cui N."/>
            <person name="Li J."/>
            <person name="Chen X."/>
            <person name="Luo L."/>
            <person name="Yu J."/>
            <person name="Kang L."/>
            <person name="Cui F."/>
        </authorList>
    </citation>
    <scope>NUCLEOTIDE SEQUENCE [LARGE SCALE GENOMIC DNA]</scope>
    <source>
        <strain evidence="3">Lst14</strain>
    </source>
</reference>
<dbReference type="SMART" id="SM00333">
    <property type="entry name" value="TUDOR"/>
    <property type="match status" value="2"/>
</dbReference>
<name>A0A482XNW7_LAOST</name>
<evidence type="ECO:0000256" key="1">
    <source>
        <dbReference type="SAM" id="MobiDB-lite"/>
    </source>
</evidence>
<evidence type="ECO:0000313" key="3">
    <source>
        <dbReference type="EMBL" id="RZF47304.1"/>
    </source>
</evidence>
<feature type="compositionally biased region" description="Basic and acidic residues" evidence="1">
    <location>
        <begin position="146"/>
        <end position="175"/>
    </location>
</feature>
<dbReference type="STRING" id="195883.A0A482XNW7"/>
<dbReference type="EMBL" id="QKKF02004574">
    <property type="protein sequence ID" value="RZF47304.1"/>
    <property type="molecule type" value="Genomic_DNA"/>
</dbReference>
<feature type="region of interest" description="Disordered" evidence="1">
    <location>
        <begin position="145"/>
        <end position="210"/>
    </location>
</feature>
<proteinExistence type="predicted"/>
<feature type="compositionally biased region" description="Basic and acidic residues" evidence="1">
    <location>
        <begin position="183"/>
        <end position="209"/>
    </location>
</feature>
<dbReference type="PANTHER" id="PTHR22948">
    <property type="entry name" value="TUDOR DOMAIN CONTAINING PROTEIN"/>
    <property type="match status" value="1"/>
</dbReference>
<dbReference type="InterPro" id="IPR050621">
    <property type="entry name" value="Tudor_domain_containing"/>
</dbReference>
<dbReference type="Pfam" id="PF00567">
    <property type="entry name" value="TUDOR"/>
    <property type="match status" value="2"/>
</dbReference>
<feature type="compositionally biased region" description="Polar residues" evidence="1">
    <location>
        <begin position="392"/>
        <end position="423"/>
    </location>
</feature>
<organism evidence="3 4">
    <name type="scientific">Laodelphax striatellus</name>
    <name type="common">Small brown planthopper</name>
    <name type="synonym">Delphax striatella</name>
    <dbReference type="NCBI Taxonomy" id="195883"/>
    <lineage>
        <taxon>Eukaryota</taxon>
        <taxon>Metazoa</taxon>
        <taxon>Ecdysozoa</taxon>
        <taxon>Arthropoda</taxon>
        <taxon>Hexapoda</taxon>
        <taxon>Insecta</taxon>
        <taxon>Pterygota</taxon>
        <taxon>Neoptera</taxon>
        <taxon>Paraneoptera</taxon>
        <taxon>Hemiptera</taxon>
        <taxon>Auchenorrhyncha</taxon>
        <taxon>Fulgoroidea</taxon>
        <taxon>Delphacidae</taxon>
        <taxon>Criomorphinae</taxon>
        <taxon>Laodelphax</taxon>
    </lineage>
</organism>
<dbReference type="InParanoid" id="A0A482XNW7"/>
<comment type="caution">
    <text evidence="3">The sequence shown here is derived from an EMBL/GenBank/DDBJ whole genome shotgun (WGS) entry which is preliminary data.</text>
</comment>
<dbReference type="Proteomes" id="UP000291343">
    <property type="component" value="Unassembled WGS sequence"/>
</dbReference>